<comment type="caution">
    <text evidence="2">The sequence shown here is derived from an EMBL/GenBank/DDBJ whole genome shotgun (WGS) entry which is preliminary data.</text>
</comment>
<gene>
    <name evidence="2" type="ORF">Q8A67_020258</name>
</gene>
<sequence length="67" mass="7011">MGYKLASLCVWLSNVIICVYCFKGGAALPVHEASSVSAAPGRSTGLLSQTPARVSGFHTELSKEKQG</sequence>
<name>A0AA88P7A9_9TELE</name>
<feature type="signal peptide" evidence="1">
    <location>
        <begin position="1"/>
        <end position="27"/>
    </location>
</feature>
<dbReference type="EMBL" id="JAUYZG010000020">
    <property type="protein sequence ID" value="KAK2876162.1"/>
    <property type="molecule type" value="Genomic_DNA"/>
</dbReference>
<protein>
    <recommendedName>
        <fullName evidence="4">Secreted protein</fullName>
    </recommendedName>
</protein>
<keyword evidence="3" id="KW-1185">Reference proteome</keyword>
<keyword evidence="1" id="KW-0732">Signal</keyword>
<evidence type="ECO:0000313" key="3">
    <source>
        <dbReference type="Proteomes" id="UP001187343"/>
    </source>
</evidence>
<accession>A0AA88P7A9</accession>
<dbReference type="Proteomes" id="UP001187343">
    <property type="component" value="Unassembled WGS sequence"/>
</dbReference>
<evidence type="ECO:0000256" key="1">
    <source>
        <dbReference type="SAM" id="SignalP"/>
    </source>
</evidence>
<evidence type="ECO:0008006" key="4">
    <source>
        <dbReference type="Google" id="ProtNLM"/>
    </source>
</evidence>
<reference evidence="2" key="1">
    <citation type="submission" date="2023-08" db="EMBL/GenBank/DDBJ databases">
        <title>Chromosome-level Genome Assembly of mud carp (Cirrhinus molitorella).</title>
        <authorList>
            <person name="Liu H."/>
        </authorList>
    </citation>
    <scope>NUCLEOTIDE SEQUENCE</scope>
    <source>
        <strain evidence="2">Prfri</strain>
        <tissue evidence="2">Muscle</tissue>
    </source>
</reference>
<evidence type="ECO:0000313" key="2">
    <source>
        <dbReference type="EMBL" id="KAK2876162.1"/>
    </source>
</evidence>
<dbReference type="AlphaFoldDB" id="A0AA88P7A9"/>
<feature type="chain" id="PRO_5041685882" description="Secreted protein" evidence="1">
    <location>
        <begin position="28"/>
        <end position="67"/>
    </location>
</feature>
<proteinExistence type="predicted"/>
<organism evidence="2 3">
    <name type="scientific">Cirrhinus molitorella</name>
    <name type="common">mud carp</name>
    <dbReference type="NCBI Taxonomy" id="172907"/>
    <lineage>
        <taxon>Eukaryota</taxon>
        <taxon>Metazoa</taxon>
        <taxon>Chordata</taxon>
        <taxon>Craniata</taxon>
        <taxon>Vertebrata</taxon>
        <taxon>Euteleostomi</taxon>
        <taxon>Actinopterygii</taxon>
        <taxon>Neopterygii</taxon>
        <taxon>Teleostei</taxon>
        <taxon>Ostariophysi</taxon>
        <taxon>Cypriniformes</taxon>
        <taxon>Cyprinidae</taxon>
        <taxon>Labeoninae</taxon>
        <taxon>Labeonini</taxon>
        <taxon>Cirrhinus</taxon>
    </lineage>
</organism>